<dbReference type="Pfam" id="PF13723">
    <property type="entry name" value="Ketoacyl-synt_2"/>
    <property type="match status" value="1"/>
</dbReference>
<protein>
    <recommendedName>
        <fullName evidence="1">Beta-ketoacyl synthase-like N-terminal domain-containing protein</fullName>
    </recommendedName>
</protein>
<proteinExistence type="predicted"/>
<comment type="caution">
    <text evidence="2">The sequence shown here is derived from an EMBL/GenBank/DDBJ whole genome shotgun (WGS) entry which is preliminary data.</text>
</comment>
<sequence>MAWAAQPFLPQGEEAPALPELAPMARRRANTLGRTALQVAYWAQGEQSGVPVVLASRHGDLERSLALLADLAAQEPMSPTGFGLSVHNAIGAMYSIARGDRSNYLAVAAGADTVALGVVEAVGLLADGAPEVLLLCYDTPLPGHYSVFRDEPAATYAWAWRMARAEAGAPRLRLCPGVAASVPPAPALLPYGLDVLRFALSGDTQFARPLADSGWEWQRHV</sequence>
<evidence type="ECO:0000313" key="3">
    <source>
        <dbReference type="Proteomes" id="UP001180487"/>
    </source>
</evidence>
<organism evidence="2 3">
    <name type="scientific">Rhodoferax ferrireducens</name>
    <dbReference type="NCBI Taxonomy" id="192843"/>
    <lineage>
        <taxon>Bacteria</taxon>
        <taxon>Pseudomonadati</taxon>
        <taxon>Pseudomonadota</taxon>
        <taxon>Betaproteobacteria</taxon>
        <taxon>Burkholderiales</taxon>
        <taxon>Comamonadaceae</taxon>
        <taxon>Rhodoferax</taxon>
    </lineage>
</organism>
<dbReference type="InterPro" id="IPR014030">
    <property type="entry name" value="Ketoacyl_synth_N"/>
</dbReference>
<gene>
    <name evidence="2" type="ORF">J2X19_002900</name>
</gene>
<evidence type="ECO:0000313" key="2">
    <source>
        <dbReference type="EMBL" id="MDR7378221.1"/>
    </source>
</evidence>
<keyword evidence="3" id="KW-1185">Reference proteome</keyword>
<dbReference type="EMBL" id="JAVDXT010000002">
    <property type="protein sequence ID" value="MDR7378221.1"/>
    <property type="molecule type" value="Genomic_DNA"/>
</dbReference>
<name>A0ABU2CA79_9BURK</name>
<dbReference type="Proteomes" id="UP001180487">
    <property type="component" value="Unassembled WGS sequence"/>
</dbReference>
<accession>A0ABU2CA79</accession>
<feature type="domain" description="Beta-ketoacyl synthase-like N-terminal" evidence="1">
    <location>
        <begin position="2"/>
        <end position="218"/>
    </location>
</feature>
<evidence type="ECO:0000259" key="1">
    <source>
        <dbReference type="Pfam" id="PF13723"/>
    </source>
</evidence>
<reference evidence="2 3" key="1">
    <citation type="submission" date="2023-07" db="EMBL/GenBank/DDBJ databases">
        <title>Sorghum-associated microbial communities from plants grown in Nebraska, USA.</title>
        <authorList>
            <person name="Schachtman D."/>
        </authorList>
    </citation>
    <scope>NUCLEOTIDE SEQUENCE [LARGE SCALE GENOMIC DNA]</scope>
    <source>
        <strain evidence="2 3">BE313</strain>
    </source>
</reference>
<dbReference type="RefSeq" id="WP_310374165.1">
    <property type="nucleotide sequence ID" value="NZ_JAVDXT010000002.1"/>
</dbReference>